<proteinExistence type="predicted"/>
<dbReference type="PROSITE" id="PS51257">
    <property type="entry name" value="PROKAR_LIPOPROTEIN"/>
    <property type="match status" value="1"/>
</dbReference>
<evidence type="ECO:0008006" key="4">
    <source>
        <dbReference type="Google" id="ProtNLM"/>
    </source>
</evidence>
<evidence type="ECO:0000313" key="3">
    <source>
        <dbReference type="Proteomes" id="UP001596106"/>
    </source>
</evidence>
<reference evidence="3" key="1">
    <citation type="journal article" date="2019" name="Int. J. Syst. Evol. Microbiol.">
        <title>The Global Catalogue of Microorganisms (GCM) 10K type strain sequencing project: providing services to taxonomists for standard genome sequencing and annotation.</title>
        <authorList>
            <consortium name="The Broad Institute Genomics Platform"/>
            <consortium name="The Broad Institute Genome Sequencing Center for Infectious Disease"/>
            <person name="Wu L."/>
            <person name="Ma J."/>
        </authorList>
    </citation>
    <scope>NUCLEOTIDE SEQUENCE [LARGE SCALE GENOMIC DNA]</scope>
    <source>
        <strain evidence="3">CCUG 55250</strain>
    </source>
</reference>
<feature type="signal peptide" evidence="1">
    <location>
        <begin position="1"/>
        <end position="21"/>
    </location>
</feature>
<feature type="chain" id="PRO_5046203034" description="Lipocalin-like domain-containing protein" evidence="1">
    <location>
        <begin position="22"/>
        <end position="162"/>
    </location>
</feature>
<protein>
    <recommendedName>
        <fullName evidence="4">Lipocalin-like domain-containing protein</fullName>
    </recommendedName>
</protein>
<dbReference type="Proteomes" id="UP001596106">
    <property type="component" value="Unassembled WGS sequence"/>
</dbReference>
<evidence type="ECO:0000313" key="2">
    <source>
        <dbReference type="EMBL" id="MFC5413089.1"/>
    </source>
</evidence>
<accession>A0ABW0IJI8</accession>
<organism evidence="2 3">
    <name type="scientific">Larkinella bovis</name>
    <dbReference type="NCBI Taxonomy" id="683041"/>
    <lineage>
        <taxon>Bacteria</taxon>
        <taxon>Pseudomonadati</taxon>
        <taxon>Bacteroidota</taxon>
        <taxon>Cytophagia</taxon>
        <taxon>Cytophagales</taxon>
        <taxon>Spirosomataceae</taxon>
        <taxon>Larkinella</taxon>
    </lineage>
</organism>
<name>A0ABW0IJI8_9BACT</name>
<comment type="caution">
    <text evidence="2">The sequence shown here is derived from an EMBL/GenBank/DDBJ whole genome shotgun (WGS) entry which is preliminary data.</text>
</comment>
<sequence length="162" mass="18406">MKAFVRIFLVPMALLALFAGCSEKLEPKPVTYSQLLTGTEKKAWRMVSFQIFDNKKSDGVQNVQTIMASCEADDQYVFYANSDHKFEYTNGPSKCDTSEPDVIFDDTWTLINGNASLEFVIPLLGGKFPWTVRNLTETSLTVEYFFPDIDASYRFTFNSTTK</sequence>
<evidence type="ECO:0000256" key="1">
    <source>
        <dbReference type="SAM" id="SignalP"/>
    </source>
</evidence>
<keyword evidence="3" id="KW-1185">Reference proteome</keyword>
<dbReference type="EMBL" id="JBHSMA010000020">
    <property type="protein sequence ID" value="MFC5413089.1"/>
    <property type="molecule type" value="Genomic_DNA"/>
</dbReference>
<gene>
    <name evidence="2" type="ORF">ACFPMF_27450</name>
</gene>
<dbReference type="RefSeq" id="WP_379851274.1">
    <property type="nucleotide sequence ID" value="NZ_JBHSMA010000020.1"/>
</dbReference>
<keyword evidence="1" id="KW-0732">Signal</keyword>